<gene>
    <name evidence="1" type="ORF">PAMC26577_35440</name>
</gene>
<dbReference type="AlphaFoldDB" id="A0A242M9Q3"/>
<dbReference type="Proteomes" id="UP000195221">
    <property type="component" value="Unassembled WGS sequence"/>
</dbReference>
<evidence type="ECO:0000313" key="1">
    <source>
        <dbReference type="EMBL" id="OTP67834.1"/>
    </source>
</evidence>
<protein>
    <recommendedName>
        <fullName evidence="3">TetR family transcriptional regulator</fullName>
    </recommendedName>
</protein>
<comment type="caution">
    <text evidence="1">The sequence shown here is derived from an EMBL/GenBank/DDBJ whole genome shotgun (WGS) entry which is preliminary data.</text>
</comment>
<dbReference type="EMBL" id="NBTZ01000145">
    <property type="protein sequence ID" value="OTP67834.1"/>
    <property type="molecule type" value="Genomic_DNA"/>
</dbReference>
<reference evidence="1 2" key="1">
    <citation type="submission" date="2017-03" db="EMBL/GenBank/DDBJ databases">
        <title>Genome analysis of strain PAMC 26577.</title>
        <authorList>
            <person name="Oh H.-M."/>
            <person name="Yang J.-A."/>
        </authorList>
    </citation>
    <scope>NUCLEOTIDE SEQUENCE [LARGE SCALE GENOMIC DNA]</scope>
    <source>
        <strain evidence="1 2">PAMC 26577</strain>
    </source>
</reference>
<accession>A0A242M9Q3</accession>
<name>A0A242M9Q3_CABSO</name>
<proteinExistence type="predicted"/>
<sequence>MARADIDGTDLFALIGALGWLGDQPSFAPRAVHLFDVIASAILTNR</sequence>
<organism evidence="1 2">
    <name type="scientific">Caballeronia sordidicola</name>
    <name type="common">Burkholderia sordidicola</name>
    <dbReference type="NCBI Taxonomy" id="196367"/>
    <lineage>
        <taxon>Bacteria</taxon>
        <taxon>Pseudomonadati</taxon>
        <taxon>Pseudomonadota</taxon>
        <taxon>Betaproteobacteria</taxon>
        <taxon>Burkholderiales</taxon>
        <taxon>Burkholderiaceae</taxon>
        <taxon>Caballeronia</taxon>
    </lineage>
</organism>
<evidence type="ECO:0008006" key="3">
    <source>
        <dbReference type="Google" id="ProtNLM"/>
    </source>
</evidence>
<evidence type="ECO:0000313" key="2">
    <source>
        <dbReference type="Proteomes" id="UP000195221"/>
    </source>
</evidence>